<dbReference type="AlphaFoldDB" id="X0SP55"/>
<dbReference type="Pfam" id="PF11369">
    <property type="entry name" value="DUF3160"/>
    <property type="match status" value="1"/>
</dbReference>
<proteinExistence type="predicted"/>
<organism evidence="1">
    <name type="scientific">marine sediment metagenome</name>
    <dbReference type="NCBI Taxonomy" id="412755"/>
    <lineage>
        <taxon>unclassified sequences</taxon>
        <taxon>metagenomes</taxon>
        <taxon>ecological metagenomes</taxon>
    </lineage>
</organism>
<protein>
    <recommendedName>
        <fullName evidence="2">DUF3160 domain-containing protein</fullName>
    </recommendedName>
</protein>
<dbReference type="InterPro" id="IPR022601">
    <property type="entry name" value="DUF3160"/>
</dbReference>
<evidence type="ECO:0000313" key="1">
    <source>
        <dbReference type="EMBL" id="GAF82878.1"/>
    </source>
</evidence>
<sequence length="193" mass="22491">MQRIDLRMIVIYFLVLVLLPFLLTSFGYASENKKDLYSLEDISNIRQFHLSPAASELLRKNGFAVSPAYYKEISDIYLECKDTNQPILITTDAVLHTGHIFFDYLLRILEVEKLYDSAVELTDRMLELSIEQFREAHTENVKEAAKLNIGFFAVAKRQFEPEYQVDYGLNELVKQECENIKNHIGLEFRELLT</sequence>
<comment type="caution">
    <text evidence="1">The sequence shown here is derived from an EMBL/GenBank/DDBJ whole genome shotgun (WGS) entry which is preliminary data.</text>
</comment>
<dbReference type="EMBL" id="BARS01007420">
    <property type="protein sequence ID" value="GAF82878.1"/>
    <property type="molecule type" value="Genomic_DNA"/>
</dbReference>
<feature type="non-terminal residue" evidence="1">
    <location>
        <position position="193"/>
    </location>
</feature>
<name>X0SP55_9ZZZZ</name>
<accession>X0SP55</accession>
<evidence type="ECO:0008006" key="2">
    <source>
        <dbReference type="Google" id="ProtNLM"/>
    </source>
</evidence>
<reference evidence="1" key="1">
    <citation type="journal article" date="2014" name="Front. Microbiol.">
        <title>High frequency of phylogenetically diverse reductive dehalogenase-homologous genes in deep subseafloor sedimentary metagenomes.</title>
        <authorList>
            <person name="Kawai M."/>
            <person name="Futagami T."/>
            <person name="Toyoda A."/>
            <person name="Takaki Y."/>
            <person name="Nishi S."/>
            <person name="Hori S."/>
            <person name="Arai W."/>
            <person name="Tsubouchi T."/>
            <person name="Morono Y."/>
            <person name="Uchiyama I."/>
            <person name="Ito T."/>
            <person name="Fujiyama A."/>
            <person name="Inagaki F."/>
            <person name="Takami H."/>
        </authorList>
    </citation>
    <scope>NUCLEOTIDE SEQUENCE</scope>
    <source>
        <strain evidence="1">Expedition CK06-06</strain>
    </source>
</reference>
<gene>
    <name evidence="1" type="ORF">S01H1_14286</name>
</gene>